<name>A0A5C5Z5J3_9BACT</name>
<keyword evidence="5" id="KW-1003">Cell membrane</keyword>
<keyword evidence="14" id="KW-1185">Reference proteome</keyword>
<organism evidence="13 14">
    <name type="scientific">Novipirellula herctigrandis</name>
    <dbReference type="NCBI Taxonomy" id="2527986"/>
    <lineage>
        <taxon>Bacteria</taxon>
        <taxon>Pseudomonadati</taxon>
        <taxon>Planctomycetota</taxon>
        <taxon>Planctomycetia</taxon>
        <taxon>Pirellulales</taxon>
        <taxon>Pirellulaceae</taxon>
        <taxon>Novipirellula</taxon>
    </lineage>
</organism>
<dbReference type="InterPro" id="IPR001992">
    <property type="entry name" value="T2SS_GspF/T4SS_PilC_CS"/>
</dbReference>
<evidence type="ECO:0000313" key="13">
    <source>
        <dbReference type="EMBL" id="TWT82578.1"/>
    </source>
</evidence>
<keyword evidence="8 11" id="KW-0472">Membrane</keyword>
<dbReference type="PANTHER" id="PTHR30012:SF0">
    <property type="entry name" value="TYPE II SECRETION SYSTEM PROTEIN F-RELATED"/>
    <property type="match status" value="1"/>
</dbReference>
<feature type="domain" description="Type II secretion system protein GspF" evidence="12">
    <location>
        <begin position="275"/>
        <end position="393"/>
    </location>
</feature>
<evidence type="ECO:0000256" key="11">
    <source>
        <dbReference type="SAM" id="Phobius"/>
    </source>
</evidence>
<dbReference type="GO" id="GO:0009306">
    <property type="term" value="P:protein secretion"/>
    <property type="evidence" value="ECO:0007669"/>
    <property type="project" value="InterPro"/>
</dbReference>
<dbReference type="PANTHER" id="PTHR30012">
    <property type="entry name" value="GENERAL SECRETION PATHWAY PROTEIN"/>
    <property type="match status" value="1"/>
</dbReference>
<comment type="similarity">
    <text evidence="3 10">Belongs to the GSP F family.</text>
</comment>
<evidence type="ECO:0000256" key="1">
    <source>
        <dbReference type="ARBA" id="ARBA00002684"/>
    </source>
</evidence>
<feature type="domain" description="Type II secretion system protein GspF" evidence="12">
    <location>
        <begin position="70"/>
        <end position="191"/>
    </location>
</feature>
<keyword evidence="7 11" id="KW-1133">Transmembrane helix</keyword>
<feature type="transmembrane region" description="Helical" evidence="11">
    <location>
        <begin position="225"/>
        <end position="242"/>
    </location>
</feature>
<dbReference type="AlphaFoldDB" id="A0A5C5Z5J3"/>
<dbReference type="RefSeq" id="WP_146399161.1">
    <property type="nucleotide sequence ID" value="NZ_SJPJ01000001.1"/>
</dbReference>
<comment type="subcellular location">
    <subcellularLocation>
        <location evidence="2 10">Cell membrane</location>
        <topology evidence="2 10">Multi-pass membrane protein</topology>
    </subcellularLocation>
</comment>
<evidence type="ECO:0000256" key="7">
    <source>
        <dbReference type="ARBA" id="ARBA00022989"/>
    </source>
</evidence>
<accession>A0A5C5Z5J3</accession>
<evidence type="ECO:0000256" key="3">
    <source>
        <dbReference type="ARBA" id="ARBA00005745"/>
    </source>
</evidence>
<evidence type="ECO:0000256" key="8">
    <source>
        <dbReference type="ARBA" id="ARBA00023136"/>
    </source>
</evidence>
<evidence type="ECO:0000256" key="9">
    <source>
        <dbReference type="ARBA" id="ARBA00030750"/>
    </source>
</evidence>
<evidence type="ECO:0000256" key="6">
    <source>
        <dbReference type="ARBA" id="ARBA00022692"/>
    </source>
</evidence>
<comment type="function">
    <text evidence="1">Component of the type II secretion system inner membrane complex required for the energy-dependent secretion of extracellular factors such as proteases and toxins from the periplasm.</text>
</comment>
<comment type="caution">
    <text evidence="13">The sequence shown here is derived from an EMBL/GenBank/DDBJ whole genome shotgun (WGS) entry which is preliminary data.</text>
</comment>
<keyword evidence="6 10" id="KW-0812">Transmembrane</keyword>
<evidence type="ECO:0000256" key="5">
    <source>
        <dbReference type="ARBA" id="ARBA00022475"/>
    </source>
</evidence>
<dbReference type="Gene3D" id="1.20.81.30">
    <property type="entry name" value="Type II secretion system (T2SS), domain F"/>
    <property type="match status" value="2"/>
</dbReference>
<dbReference type="InterPro" id="IPR018076">
    <property type="entry name" value="T2SS_GspF_dom"/>
</dbReference>
<sequence length="401" mass="43906">MPIYGYSGVDAQGDRIKGTVSADSPRASRDQLRGRGVQVNSLSLIESSNKTSWWQALGQHRARYQWGGAAHELSLLLRAGISVDEALEILAGQYHGTFRDSLKRLHDQISAGRSLAEAMSDEPGIFDAASIRLVEVGENAGTLEVVLDELADFKQRMSEFGDKIATALMYPVFLLLFGTAAMVFLMTWVLPPLLENLQETLDEIPWPTRVAKFASETLVNHGGKLFLLASLSVAALIAFARTPNGQHWIHRTVLKLPLLGPILTKQHVARVSMIIGVLLRSGIPLSQALELASRSTQNRVIRDCLEQCGQDLTAGRNLANSLSKYDVFPPLAVRVFSVGQDSGELDEMLIRLGEDYNHQVQVASTRLTTLLEPALILFMAVMVGFLLVATILPILQAGKMV</sequence>
<dbReference type="EMBL" id="SJPJ01000001">
    <property type="protein sequence ID" value="TWT82578.1"/>
    <property type="molecule type" value="Genomic_DNA"/>
</dbReference>
<evidence type="ECO:0000256" key="4">
    <source>
        <dbReference type="ARBA" id="ARBA00022448"/>
    </source>
</evidence>
<evidence type="ECO:0000256" key="10">
    <source>
        <dbReference type="RuleBase" id="RU003923"/>
    </source>
</evidence>
<dbReference type="PROSITE" id="PS00874">
    <property type="entry name" value="T2SP_F"/>
    <property type="match status" value="1"/>
</dbReference>
<dbReference type="InterPro" id="IPR042094">
    <property type="entry name" value="T2SS_GspF_sf"/>
</dbReference>
<evidence type="ECO:0000313" key="14">
    <source>
        <dbReference type="Proteomes" id="UP000315010"/>
    </source>
</evidence>
<dbReference type="InterPro" id="IPR003004">
    <property type="entry name" value="GspF/PilC"/>
</dbReference>
<feature type="transmembrane region" description="Helical" evidence="11">
    <location>
        <begin position="164"/>
        <end position="190"/>
    </location>
</feature>
<gene>
    <name evidence="13" type="primary">gspF_2</name>
    <name evidence="13" type="ORF">CA13_40410</name>
</gene>
<feature type="transmembrane region" description="Helical" evidence="11">
    <location>
        <begin position="374"/>
        <end position="395"/>
    </location>
</feature>
<proteinExistence type="inferred from homology"/>
<evidence type="ECO:0000259" key="12">
    <source>
        <dbReference type="Pfam" id="PF00482"/>
    </source>
</evidence>
<dbReference type="Proteomes" id="UP000315010">
    <property type="component" value="Unassembled WGS sequence"/>
</dbReference>
<reference evidence="13 14" key="1">
    <citation type="submission" date="2019-02" db="EMBL/GenBank/DDBJ databases">
        <title>Deep-cultivation of Planctomycetes and their phenomic and genomic characterization uncovers novel biology.</title>
        <authorList>
            <person name="Wiegand S."/>
            <person name="Jogler M."/>
            <person name="Boedeker C."/>
            <person name="Pinto D."/>
            <person name="Vollmers J."/>
            <person name="Rivas-Marin E."/>
            <person name="Kohn T."/>
            <person name="Peeters S.H."/>
            <person name="Heuer A."/>
            <person name="Rast P."/>
            <person name="Oberbeckmann S."/>
            <person name="Bunk B."/>
            <person name="Jeske O."/>
            <person name="Meyerdierks A."/>
            <person name="Storesund J.E."/>
            <person name="Kallscheuer N."/>
            <person name="Luecker S."/>
            <person name="Lage O.M."/>
            <person name="Pohl T."/>
            <person name="Merkel B.J."/>
            <person name="Hornburger P."/>
            <person name="Mueller R.-W."/>
            <person name="Bruemmer F."/>
            <person name="Labrenz M."/>
            <person name="Spormann A.M."/>
            <person name="Op Den Camp H."/>
            <person name="Overmann J."/>
            <person name="Amann R."/>
            <person name="Jetten M.S.M."/>
            <person name="Mascher T."/>
            <person name="Medema M.H."/>
            <person name="Devos D.P."/>
            <person name="Kaster A.-K."/>
            <person name="Ovreas L."/>
            <person name="Rohde M."/>
            <person name="Galperin M.Y."/>
            <person name="Jogler C."/>
        </authorList>
    </citation>
    <scope>NUCLEOTIDE SEQUENCE [LARGE SCALE GENOMIC DNA]</scope>
    <source>
        <strain evidence="13 14">CA13</strain>
    </source>
</reference>
<keyword evidence="4 10" id="KW-0813">Transport</keyword>
<evidence type="ECO:0000256" key="2">
    <source>
        <dbReference type="ARBA" id="ARBA00004651"/>
    </source>
</evidence>
<protein>
    <recommendedName>
        <fullName evidence="9">General secretion pathway protein F</fullName>
    </recommendedName>
</protein>
<dbReference type="Pfam" id="PF00482">
    <property type="entry name" value="T2SSF"/>
    <property type="match status" value="2"/>
</dbReference>
<dbReference type="GO" id="GO:0005886">
    <property type="term" value="C:plasma membrane"/>
    <property type="evidence" value="ECO:0007669"/>
    <property type="project" value="UniProtKB-SubCell"/>
</dbReference>
<dbReference type="PRINTS" id="PR00812">
    <property type="entry name" value="BCTERIALGSPF"/>
</dbReference>
<dbReference type="OrthoDB" id="9805682at2"/>